<dbReference type="InterPro" id="IPR004101">
    <property type="entry name" value="Mur_ligase_C"/>
</dbReference>
<evidence type="ECO:0000256" key="11">
    <source>
        <dbReference type="ARBA" id="ARBA00023306"/>
    </source>
</evidence>
<keyword evidence="15" id="KW-1133">Transmembrane helix</keyword>
<evidence type="ECO:0000256" key="4">
    <source>
        <dbReference type="ARBA" id="ARBA00022490"/>
    </source>
</evidence>
<keyword evidence="20" id="KW-1185">Reference proteome</keyword>
<keyword evidence="7 14" id="KW-0547">Nucleotide-binding</keyword>
<feature type="domain" description="Mur ligase central" evidence="18">
    <location>
        <begin position="173"/>
        <end position="346"/>
    </location>
</feature>
<keyword evidence="12 14" id="KW-0961">Cell wall biogenesis/degradation</keyword>
<dbReference type="Pfam" id="PF08245">
    <property type="entry name" value="Mur_ligase_M"/>
    <property type="match status" value="1"/>
</dbReference>
<dbReference type="Gene3D" id="3.90.190.20">
    <property type="entry name" value="Mur ligase, C-terminal domain"/>
    <property type="match status" value="1"/>
</dbReference>
<dbReference type="PANTHER" id="PTHR43445:SF3">
    <property type="entry name" value="UDP-N-ACETYLMURAMATE--L-ALANINE LIGASE"/>
    <property type="match status" value="1"/>
</dbReference>
<evidence type="ECO:0000256" key="13">
    <source>
        <dbReference type="ARBA" id="ARBA00047833"/>
    </source>
</evidence>
<evidence type="ECO:0000259" key="16">
    <source>
        <dbReference type="Pfam" id="PF01225"/>
    </source>
</evidence>
<dbReference type="InterPro" id="IPR013221">
    <property type="entry name" value="Mur_ligase_cen"/>
</dbReference>
<dbReference type="EMBL" id="JBHFNT010000050">
    <property type="protein sequence ID" value="MFB2834059.1"/>
    <property type="molecule type" value="Genomic_DNA"/>
</dbReference>
<dbReference type="RefSeq" id="WP_413276505.1">
    <property type="nucleotide sequence ID" value="NZ_JBHFNT010000050.1"/>
</dbReference>
<comment type="similarity">
    <text evidence="14">Belongs to the MurCDEF family.</text>
</comment>
<dbReference type="GO" id="GO:0008763">
    <property type="term" value="F:UDP-N-acetylmuramate-L-alanine ligase activity"/>
    <property type="evidence" value="ECO:0007669"/>
    <property type="project" value="UniProtKB-EC"/>
</dbReference>
<evidence type="ECO:0000256" key="12">
    <source>
        <dbReference type="ARBA" id="ARBA00023316"/>
    </source>
</evidence>
<feature type="binding site" evidence="14">
    <location>
        <begin position="175"/>
        <end position="181"/>
    </location>
    <ligand>
        <name>ATP</name>
        <dbReference type="ChEBI" id="CHEBI:30616"/>
    </ligand>
</feature>
<comment type="function">
    <text evidence="14">Cell wall formation.</text>
</comment>
<feature type="transmembrane region" description="Helical" evidence="15">
    <location>
        <begin position="12"/>
        <end position="30"/>
    </location>
</feature>
<keyword evidence="6 14" id="KW-0132">Cell division</keyword>
<dbReference type="InterPro" id="IPR036565">
    <property type="entry name" value="Mur-like_cat_sf"/>
</dbReference>
<dbReference type="SUPFAM" id="SSF53623">
    <property type="entry name" value="MurD-like peptide ligases, catalytic domain"/>
    <property type="match status" value="1"/>
</dbReference>
<name>A0ABV4WG57_9CYAN</name>
<gene>
    <name evidence="14 19" type="primary">murC</name>
    <name evidence="19" type="ORF">ACE1CA_05950</name>
</gene>
<evidence type="ECO:0000313" key="20">
    <source>
        <dbReference type="Proteomes" id="UP001576780"/>
    </source>
</evidence>
<sequence>MLTSVDFSGRPFHFIGIGGIGMSALAYVIAKRKLPVSGSDIRSSHITERLQAIGAHIFAEQQATNLEFFSSSPNSSRADATNVQLGESANGAAFLAASGVRGQVIGDGEEKTLTPTPYHLTPSSSTVLPQVVCSTAINPANSEYRAALDLGCPILHRSDLLAALIQDYYSIAVAGTHGKTTTSSMAGYVLLEAGLDPTIVVGGEVTAWGGNARLGKGKYLVAEADESDGSLVKLASEIGIITNIELDHPDHYESLAEVIDTFQIFARRCQTTIGCIDCTTVKEHIKPAISYSLQPEIGADYTADCVVYRGEGTTARVWERGNILGQLNLQLLGKHNLSNALAVVALGRYLGLEFEAIASACATFSGASRRFEKRGEVNGIRFIDDYAHHPSEINATLAAAKIQVNGLDFPQNRVVAIFQPHRYSRTQTFLKEFGQCFSSADLVIVTDIYGAGEPKLNDINGERVAQEIGLHHPQVVYQPSLKAVARFLTENLQPGDLAIFLGAGNLNQIIPEVVAFYEQTAQGMPQEYRLRA</sequence>
<organism evidence="19 20">
    <name type="scientific">Floridaenema evergladense BLCC-F167</name>
    <dbReference type="NCBI Taxonomy" id="3153639"/>
    <lineage>
        <taxon>Bacteria</taxon>
        <taxon>Bacillati</taxon>
        <taxon>Cyanobacteriota</taxon>
        <taxon>Cyanophyceae</taxon>
        <taxon>Oscillatoriophycideae</taxon>
        <taxon>Aerosakkonematales</taxon>
        <taxon>Aerosakkonemataceae</taxon>
        <taxon>Floridanema</taxon>
        <taxon>Floridanema evergladense</taxon>
    </lineage>
</organism>
<keyword evidence="11 14" id="KW-0131">Cell cycle</keyword>
<feature type="domain" description="Mur ligase C-terminal" evidence="17">
    <location>
        <begin position="369"/>
        <end position="504"/>
    </location>
</feature>
<evidence type="ECO:0000256" key="3">
    <source>
        <dbReference type="ARBA" id="ARBA00012211"/>
    </source>
</evidence>
<protein>
    <recommendedName>
        <fullName evidence="3 14">UDP-N-acetylmuramate--L-alanine ligase</fullName>
        <ecNumber evidence="3 14">6.3.2.8</ecNumber>
    </recommendedName>
    <alternativeName>
        <fullName evidence="14">UDP-N-acetylmuramoyl-L-alanine synthetase</fullName>
    </alternativeName>
</protein>
<dbReference type="Proteomes" id="UP001576780">
    <property type="component" value="Unassembled WGS sequence"/>
</dbReference>
<keyword evidence="9 14" id="KW-0133">Cell shape</keyword>
<keyword evidence="8 14" id="KW-0067">ATP-binding</keyword>
<evidence type="ECO:0000256" key="9">
    <source>
        <dbReference type="ARBA" id="ARBA00022960"/>
    </source>
</evidence>
<reference evidence="19 20" key="1">
    <citation type="submission" date="2024-09" db="EMBL/GenBank/DDBJ databases">
        <title>Floridaenema gen nov. (Aerosakkonemataceae, Aerosakkonematales ord. nov., Cyanobacteria) from benthic tropical and subtropical fresh waters, with the description of four new species.</title>
        <authorList>
            <person name="Moretto J.A."/>
            <person name="Berthold D.E."/>
            <person name="Lefler F.W."/>
            <person name="Huang I.-S."/>
            <person name="Laughinghouse H. IV."/>
        </authorList>
    </citation>
    <scope>NUCLEOTIDE SEQUENCE [LARGE SCALE GENOMIC DNA]</scope>
    <source>
        <strain evidence="19 20">BLCC-F167</strain>
    </source>
</reference>
<dbReference type="InterPro" id="IPR050061">
    <property type="entry name" value="MurCDEF_pg_biosynth"/>
</dbReference>
<dbReference type="Gene3D" id="3.40.50.720">
    <property type="entry name" value="NAD(P)-binding Rossmann-like Domain"/>
    <property type="match status" value="1"/>
</dbReference>
<evidence type="ECO:0000256" key="10">
    <source>
        <dbReference type="ARBA" id="ARBA00022984"/>
    </source>
</evidence>
<comment type="subcellular location">
    <subcellularLocation>
        <location evidence="1 14">Cytoplasm</location>
    </subcellularLocation>
</comment>
<evidence type="ECO:0000259" key="17">
    <source>
        <dbReference type="Pfam" id="PF02875"/>
    </source>
</evidence>
<keyword evidence="5 14" id="KW-0436">Ligase</keyword>
<evidence type="ECO:0000256" key="1">
    <source>
        <dbReference type="ARBA" id="ARBA00004496"/>
    </source>
</evidence>
<dbReference type="SUPFAM" id="SSF53244">
    <property type="entry name" value="MurD-like peptide ligases, peptide-binding domain"/>
    <property type="match status" value="1"/>
</dbReference>
<keyword evidence="10 14" id="KW-0573">Peptidoglycan synthesis</keyword>
<comment type="caution">
    <text evidence="19">The sequence shown here is derived from an EMBL/GenBank/DDBJ whole genome shotgun (WGS) entry which is preliminary data.</text>
</comment>
<accession>A0ABV4WG57</accession>
<dbReference type="InterPro" id="IPR036615">
    <property type="entry name" value="Mur_ligase_C_dom_sf"/>
</dbReference>
<dbReference type="Pfam" id="PF02875">
    <property type="entry name" value="Mur_ligase_C"/>
    <property type="match status" value="1"/>
</dbReference>
<dbReference type="InterPro" id="IPR005758">
    <property type="entry name" value="UDP-N-AcMur_Ala_ligase_MurC"/>
</dbReference>
<dbReference type="SUPFAM" id="SSF51984">
    <property type="entry name" value="MurCD N-terminal domain"/>
    <property type="match status" value="1"/>
</dbReference>
<feature type="domain" description="Mur ligase N-terminal catalytic" evidence="16">
    <location>
        <begin position="12"/>
        <end position="169"/>
    </location>
</feature>
<dbReference type="PANTHER" id="PTHR43445">
    <property type="entry name" value="UDP-N-ACETYLMURAMATE--L-ALANINE LIGASE-RELATED"/>
    <property type="match status" value="1"/>
</dbReference>
<comment type="pathway">
    <text evidence="2 14">Cell wall biogenesis; peptidoglycan biosynthesis.</text>
</comment>
<evidence type="ECO:0000256" key="2">
    <source>
        <dbReference type="ARBA" id="ARBA00004752"/>
    </source>
</evidence>
<dbReference type="NCBIfam" id="TIGR01082">
    <property type="entry name" value="murC"/>
    <property type="match status" value="1"/>
</dbReference>
<evidence type="ECO:0000256" key="15">
    <source>
        <dbReference type="SAM" id="Phobius"/>
    </source>
</evidence>
<keyword evidence="4 14" id="KW-0963">Cytoplasm</keyword>
<dbReference type="Gene3D" id="3.40.1190.10">
    <property type="entry name" value="Mur-like, catalytic domain"/>
    <property type="match status" value="1"/>
</dbReference>
<evidence type="ECO:0000256" key="7">
    <source>
        <dbReference type="ARBA" id="ARBA00022741"/>
    </source>
</evidence>
<proteinExistence type="inferred from homology"/>
<evidence type="ECO:0000313" key="19">
    <source>
        <dbReference type="EMBL" id="MFB2834059.1"/>
    </source>
</evidence>
<evidence type="ECO:0000256" key="5">
    <source>
        <dbReference type="ARBA" id="ARBA00022598"/>
    </source>
</evidence>
<keyword evidence="15" id="KW-0812">Transmembrane</keyword>
<evidence type="ECO:0000256" key="8">
    <source>
        <dbReference type="ARBA" id="ARBA00022840"/>
    </source>
</evidence>
<dbReference type="InterPro" id="IPR000713">
    <property type="entry name" value="Mur_ligase_N"/>
</dbReference>
<comment type="catalytic activity">
    <reaction evidence="13 14">
        <text>UDP-N-acetyl-alpha-D-muramate + L-alanine + ATP = UDP-N-acetyl-alpha-D-muramoyl-L-alanine + ADP + phosphate + H(+)</text>
        <dbReference type="Rhea" id="RHEA:23372"/>
        <dbReference type="ChEBI" id="CHEBI:15378"/>
        <dbReference type="ChEBI" id="CHEBI:30616"/>
        <dbReference type="ChEBI" id="CHEBI:43474"/>
        <dbReference type="ChEBI" id="CHEBI:57972"/>
        <dbReference type="ChEBI" id="CHEBI:70757"/>
        <dbReference type="ChEBI" id="CHEBI:83898"/>
        <dbReference type="ChEBI" id="CHEBI:456216"/>
        <dbReference type="EC" id="6.3.2.8"/>
    </reaction>
</comment>
<evidence type="ECO:0000256" key="14">
    <source>
        <dbReference type="HAMAP-Rule" id="MF_00046"/>
    </source>
</evidence>
<evidence type="ECO:0000259" key="18">
    <source>
        <dbReference type="Pfam" id="PF08245"/>
    </source>
</evidence>
<evidence type="ECO:0000256" key="6">
    <source>
        <dbReference type="ARBA" id="ARBA00022618"/>
    </source>
</evidence>
<dbReference type="HAMAP" id="MF_00046">
    <property type="entry name" value="MurC"/>
    <property type="match status" value="1"/>
</dbReference>
<dbReference type="Pfam" id="PF01225">
    <property type="entry name" value="Mur_ligase"/>
    <property type="match status" value="1"/>
</dbReference>
<dbReference type="EC" id="6.3.2.8" evidence="3 14"/>
<keyword evidence="15" id="KW-0472">Membrane</keyword>